<proteinExistence type="inferred from homology"/>
<keyword evidence="3" id="KW-0812">Transmembrane</keyword>
<evidence type="ECO:0000313" key="5">
    <source>
        <dbReference type="Proteomes" id="UP001189663"/>
    </source>
</evidence>
<dbReference type="InterPro" id="IPR045584">
    <property type="entry name" value="Pilin-like"/>
</dbReference>
<sequence length="171" mass="17501">MRLKYRAGKQAQMGFTLIELMIVVAIVGILASFAVPAYQDYMSRSRVTEGLALAAGAKTIVAENAVMGNSGLAHGYTPASVPTANVKAKGVTIDNDNGEISIEYGARVAKDGANVLVLKPTSGGTALASGVRPNGPIHWDCYAAGKTAVDVAGPIDGKATLPNNIAPADCS</sequence>
<name>A0ABC8QHJ5_9RALS</name>
<feature type="transmembrane region" description="Helical" evidence="3">
    <location>
        <begin position="20"/>
        <end position="38"/>
    </location>
</feature>
<dbReference type="AlphaFoldDB" id="A0ABC8QHJ5"/>
<dbReference type="Gene3D" id="3.30.700.10">
    <property type="entry name" value="Glycoprotein, Type 4 Pilin"/>
    <property type="match status" value="1"/>
</dbReference>
<keyword evidence="3" id="KW-0472">Membrane</keyword>
<dbReference type="InterPro" id="IPR012902">
    <property type="entry name" value="N_methyl_site"/>
</dbReference>
<gene>
    <name evidence="4" type="ORF">LMG18096_02150</name>
</gene>
<dbReference type="EMBL" id="CATZAT010000003">
    <property type="protein sequence ID" value="CAJ0788726.1"/>
    <property type="molecule type" value="Genomic_DNA"/>
</dbReference>
<organism evidence="4 5">
    <name type="scientific">Ralstonia holmesii</name>
    <dbReference type="NCBI Taxonomy" id="3058602"/>
    <lineage>
        <taxon>Bacteria</taxon>
        <taxon>Pseudomonadati</taxon>
        <taxon>Pseudomonadota</taxon>
        <taxon>Betaproteobacteria</taxon>
        <taxon>Burkholderiales</taxon>
        <taxon>Burkholderiaceae</taxon>
        <taxon>Ralstonia</taxon>
    </lineage>
</organism>
<dbReference type="Proteomes" id="UP001189663">
    <property type="component" value="Unassembled WGS sequence"/>
</dbReference>
<keyword evidence="2" id="KW-0488">Methylation</keyword>
<evidence type="ECO:0000256" key="2">
    <source>
        <dbReference type="ARBA" id="ARBA00022481"/>
    </source>
</evidence>
<evidence type="ECO:0000313" key="4">
    <source>
        <dbReference type="EMBL" id="CAJ0788726.1"/>
    </source>
</evidence>
<evidence type="ECO:0000256" key="3">
    <source>
        <dbReference type="SAM" id="Phobius"/>
    </source>
</evidence>
<comment type="caution">
    <text evidence="4">The sequence shown here is derived from an EMBL/GenBank/DDBJ whole genome shotgun (WGS) entry which is preliminary data.</text>
</comment>
<dbReference type="NCBIfam" id="TIGR02532">
    <property type="entry name" value="IV_pilin_GFxxxE"/>
    <property type="match status" value="1"/>
</dbReference>
<dbReference type="InterPro" id="IPR001082">
    <property type="entry name" value="Pilin"/>
</dbReference>
<dbReference type="Pfam" id="PF00114">
    <property type="entry name" value="Pilin"/>
    <property type="match status" value="1"/>
</dbReference>
<dbReference type="RefSeq" id="WP_112185776.1">
    <property type="nucleotide sequence ID" value="NZ_CATZAT010000003.1"/>
</dbReference>
<reference evidence="4 5" key="1">
    <citation type="submission" date="2023-07" db="EMBL/GenBank/DDBJ databases">
        <authorList>
            <person name="Peeters C."/>
        </authorList>
    </citation>
    <scope>NUCLEOTIDE SEQUENCE [LARGE SCALE GENOMIC DNA]</scope>
    <source>
        <strain evidence="4 5">LMG 18096</strain>
    </source>
</reference>
<evidence type="ECO:0008006" key="6">
    <source>
        <dbReference type="Google" id="ProtNLM"/>
    </source>
</evidence>
<dbReference type="SUPFAM" id="SSF54523">
    <property type="entry name" value="Pili subunits"/>
    <property type="match status" value="1"/>
</dbReference>
<comment type="similarity">
    <text evidence="1">Belongs to the N-Me-Phe pilin family.</text>
</comment>
<dbReference type="Pfam" id="PF07963">
    <property type="entry name" value="N_methyl"/>
    <property type="match status" value="1"/>
</dbReference>
<accession>A0ABC8QHJ5</accession>
<protein>
    <recommendedName>
        <fullName evidence="6">Pilin</fullName>
    </recommendedName>
</protein>
<keyword evidence="3" id="KW-1133">Transmembrane helix</keyword>
<evidence type="ECO:0000256" key="1">
    <source>
        <dbReference type="ARBA" id="ARBA00005233"/>
    </source>
</evidence>
<keyword evidence="5" id="KW-1185">Reference proteome</keyword>